<evidence type="ECO:0008006" key="3">
    <source>
        <dbReference type="Google" id="ProtNLM"/>
    </source>
</evidence>
<sequence length="93" mass="10559">MDQVITSMPTDFLKTSQTHEYDDRFEEDAETKAMLDRLLRASLEQVPVHGWSHEAVEQACKNESLPIGLKTLLMPNGPHDLITRFYAKATADL</sequence>
<accession>A0ABD2PY54</accession>
<feature type="non-terminal residue" evidence="1">
    <location>
        <position position="93"/>
    </location>
</feature>
<name>A0ABD2PY54_9PLAT</name>
<protein>
    <recommendedName>
        <fullName evidence="3">Ubiquinone biosynthesis protein</fullName>
    </recommendedName>
</protein>
<evidence type="ECO:0000313" key="2">
    <source>
        <dbReference type="Proteomes" id="UP001626550"/>
    </source>
</evidence>
<proteinExistence type="predicted"/>
<evidence type="ECO:0000313" key="1">
    <source>
        <dbReference type="EMBL" id="KAL3312350.1"/>
    </source>
</evidence>
<gene>
    <name evidence="1" type="ORF">Ciccas_009064</name>
</gene>
<dbReference type="AlphaFoldDB" id="A0ABD2PY54"/>
<dbReference type="EMBL" id="JBJKFK010001736">
    <property type="protein sequence ID" value="KAL3312350.1"/>
    <property type="molecule type" value="Genomic_DNA"/>
</dbReference>
<dbReference type="Proteomes" id="UP001626550">
    <property type="component" value="Unassembled WGS sequence"/>
</dbReference>
<keyword evidence="2" id="KW-1185">Reference proteome</keyword>
<organism evidence="1 2">
    <name type="scientific">Cichlidogyrus casuarinus</name>
    <dbReference type="NCBI Taxonomy" id="1844966"/>
    <lineage>
        <taxon>Eukaryota</taxon>
        <taxon>Metazoa</taxon>
        <taxon>Spiralia</taxon>
        <taxon>Lophotrochozoa</taxon>
        <taxon>Platyhelminthes</taxon>
        <taxon>Monogenea</taxon>
        <taxon>Monopisthocotylea</taxon>
        <taxon>Dactylogyridea</taxon>
        <taxon>Ancyrocephalidae</taxon>
        <taxon>Cichlidogyrus</taxon>
    </lineage>
</organism>
<reference evidence="1 2" key="1">
    <citation type="submission" date="2024-11" db="EMBL/GenBank/DDBJ databases">
        <title>Adaptive evolution of stress response genes in parasites aligns with host niche diversity.</title>
        <authorList>
            <person name="Hahn C."/>
            <person name="Resl P."/>
        </authorList>
    </citation>
    <scope>NUCLEOTIDE SEQUENCE [LARGE SCALE GENOMIC DNA]</scope>
    <source>
        <strain evidence="1">EGGRZ-B1_66</strain>
        <tissue evidence="1">Body</tissue>
    </source>
</reference>
<comment type="caution">
    <text evidence="1">The sequence shown here is derived from an EMBL/GenBank/DDBJ whole genome shotgun (WGS) entry which is preliminary data.</text>
</comment>